<dbReference type="NCBIfam" id="TIGR01144">
    <property type="entry name" value="ATP_synt_b"/>
    <property type="match status" value="1"/>
</dbReference>
<comment type="subcellular location">
    <subcellularLocation>
        <location evidence="13">Cell membrane</location>
        <topology evidence="13">Single-pass membrane protein</topology>
    </subcellularLocation>
    <subcellularLocation>
        <location evidence="12">Endomembrane system</location>
        <topology evidence="12">Single-pass membrane protein</topology>
    </subcellularLocation>
</comment>
<evidence type="ECO:0000256" key="8">
    <source>
        <dbReference type="ARBA" id="ARBA00023065"/>
    </source>
</evidence>
<dbReference type="PANTHER" id="PTHR33445">
    <property type="entry name" value="ATP SYNTHASE SUBUNIT B', CHLOROPLASTIC"/>
    <property type="match status" value="1"/>
</dbReference>
<feature type="transmembrane region" description="Helical" evidence="13">
    <location>
        <begin position="26"/>
        <end position="49"/>
    </location>
</feature>
<keyword evidence="2 13" id="KW-0813">Transport</keyword>
<keyword evidence="10 13" id="KW-0066">ATP synthesis</keyword>
<evidence type="ECO:0000256" key="4">
    <source>
        <dbReference type="ARBA" id="ARBA00022547"/>
    </source>
</evidence>
<keyword evidence="8 13" id="KW-0406">Ion transport</keyword>
<dbReference type="HAMAP" id="MF_01398">
    <property type="entry name" value="ATP_synth_b_bprime"/>
    <property type="match status" value="1"/>
</dbReference>
<evidence type="ECO:0000256" key="2">
    <source>
        <dbReference type="ARBA" id="ARBA00022448"/>
    </source>
</evidence>
<dbReference type="CDD" id="cd06503">
    <property type="entry name" value="ATP-synt_Fo_b"/>
    <property type="match status" value="1"/>
</dbReference>
<reference evidence="16" key="2">
    <citation type="journal article" date="2021" name="PeerJ">
        <title>Extensive microbial diversity within the chicken gut microbiome revealed by metagenomics and culture.</title>
        <authorList>
            <person name="Gilroy R."/>
            <person name="Ravi A."/>
            <person name="Getino M."/>
            <person name="Pursley I."/>
            <person name="Horton D.L."/>
            <person name="Alikhan N.F."/>
            <person name="Baker D."/>
            <person name="Gharbi K."/>
            <person name="Hall N."/>
            <person name="Watson M."/>
            <person name="Adriaenssens E.M."/>
            <person name="Foster-Nyarko E."/>
            <person name="Jarju S."/>
            <person name="Secka A."/>
            <person name="Antonio M."/>
            <person name="Oren A."/>
            <person name="Chaudhuri R.R."/>
            <person name="La Ragione R."/>
            <person name="Hildebrand F."/>
            <person name="Pallen M.J."/>
        </authorList>
    </citation>
    <scope>NUCLEOTIDE SEQUENCE</scope>
    <source>
        <strain evidence="16">ChiW13-3771</strain>
    </source>
</reference>
<evidence type="ECO:0000256" key="9">
    <source>
        <dbReference type="ARBA" id="ARBA00023136"/>
    </source>
</evidence>
<name>A0A9D1ECB9_9FIRM</name>
<keyword evidence="9 13" id="KW-0472">Membrane</keyword>
<dbReference type="AlphaFoldDB" id="A0A9D1ECB9"/>
<evidence type="ECO:0000256" key="11">
    <source>
        <dbReference type="ARBA" id="ARBA00025198"/>
    </source>
</evidence>
<reference evidence="16" key="1">
    <citation type="submission" date="2020-10" db="EMBL/GenBank/DDBJ databases">
        <authorList>
            <person name="Gilroy R."/>
        </authorList>
    </citation>
    <scope>NUCLEOTIDE SEQUENCE</scope>
    <source>
        <strain evidence="16">ChiW13-3771</strain>
    </source>
</reference>
<accession>A0A9D1ECB9</accession>
<dbReference type="Proteomes" id="UP000824201">
    <property type="component" value="Unassembled WGS sequence"/>
</dbReference>
<comment type="similarity">
    <text evidence="1 13 14">Belongs to the ATPase B chain family.</text>
</comment>
<proteinExistence type="inferred from homology"/>
<dbReference type="GO" id="GO:0045259">
    <property type="term" value="C:proton-transporting ATP synthase complex"/>
    <property type="evidence" value="ECO:0007669"/>
    <property type="project" value="UniProtKB-KW"/>
</dbReference>
<comment type="function">
    <text evidence="11 13">F(1)F(0) ATP synthase produces ATP from ADP in the presence of a proton or sodium gradient. F-type ATPases consist of two structural domains, F(1) containing the extramembraneous catalytic core and F(0) containing the membrane proton channel, linked together by a central stalk and a peripheral stalk. During catalysis, ATP synthesis in the catalytic domain of F(1) is coupled via a rotary mechanism of the central stalk subunits to proton translocation.</text>
</comment>
<dbReference type="GO" id="GO:0005886">
    <property type="term" value="C:plasma membrane"/>
    <property type="evidence" value="ECO:0007669"/>
    <property type="project" value="UniProtKB-SubCell"/>
</dbReference>
<dbReference type="PANTHER" id="PTHR33445:SF1">
    <property type="entry name" value="ATP SYNTHASE SUBUNIT B"/>
    <property type="match status" value="1"/>
</dbReference>
<evidence type="ECO:0000256" key="10">
    <source>
        <dbReference type="ARBA" id="ARBA00023310"/>
    </source>
</evidence>
<comment type="caution">
    <text evidence="16">The sequence shown here is derived from an EMBL/GenBank/DDBJ whole genome shotgun (WGS) entry which is preliminary data.</text>
</comment>
<dbReference type="InterPro" id="IPR005864">
    <property type="entry name" value="ATP_synth_F0_bsu_bac"/>
</dbReference>
<keyword evidence="3 13" id="KW-1003">Cell membrane</keyword>
<dbReference type="InterPro" id="IPR028987">
    <property type="entry name" value="ATP_synth_B-like_membr_sf"/>
</dbReference>
<evidence type="ECO:0000256" key="12">
    <source>
        <dbReference type="ARBA" id="ARBA00037847"/>
    </source>
</evidence>
<dbReference type="InterPro" id="IPR050059">
    <property type="entry name" value="ATP_synthase_B_chain"/>
</dbReference>
<evidence type="ECO:0000313" key="17">
    <source>
        <dbReference type="Proteomes" id="UP000824201"/>
    </source>
</evidence>
<dbReference type="EMBL" id="DVHN01000024">
    <property type="protein sequence ID" value="HIR87762.1"/>
    <property type="molecule type" value="Genomic_DNA"/>
</dbReference>
<keyword evidence="5 13" id="KW-0812">Transmembrane</keyword>
<keyword evidence="7 13" id="KW-1133">Transmembrane helix</keyword>
<comment type="function">
    <text evidence="13">Component of the F(0) channel, it forms part of the peripheral stalk, linking F(1) to F(0).</text>
</comment>
<keyword evidence="15" id="KW-0175">Coiled coil</keyword>
<dbReference type="InterPro" id="IPR002146">
    <property type="entry name" value="ATP_synth_b/b'su_bac/chlpt"/>
</dbReference>
<evidence type="ECO:0000256" key="13">
    <source>
        <dbReference type="HAMAP-Rule" id="MF_01398"/>
    </source>
</evidence>
<evidence type="ECO:0000256" key="14">
    <source>
        <dbReference type="RuleBase" id="RU003848"/>
    </source>
</evidence>
<evidence type="ECO:0000256" key="3">
    <source>
        <dbReference type="ARBA" id="ARBA00022475"/>
    </source>
</evidence>
<gene>
    <name evidence="13 16" type="primary">atpF</name>
    <name evidence="16" type="ORF">IAC96_02305</name>
</gene>
<dbReference type="SUPFAM" id="SSF81573">
    <property type="entry name" value="F1F0 ATP synthase subunit B, membrane domain"/>
    <property type="match status" value="1"/>
</dbReference>
<dbReference type="GO" id="GO:0046933">
    <property type="term" value="F:proton-transporting ATP synthase activity, rotational mechanism"/>
    <property type="evidence" value="ECO:0007669"/>
    <property type="project" value="UniProtKB-UniRule"/>
</dbReference>
<dbReference type="GO" id="GO:0012505">
    <property type="term" value="C:endomembrane system"/>
    <property type="evidence" value="ECO:0007669"/>
    <property type="project" value="UniProtKB-SubCell"/>
</dbReference>
<keyword evidence="6 13" id="KW-0375">Hydrogen ion transport</keyword>
<evidence type="ECO:0000256" key="15">
    <source>
        <dbReference type="SAM" id="Coils"/>
    </source>
</evidence>
<evidence type="ECO:0000256" key="6">
    <source>
        <dbReference type="ARBA" id="ARBA00022781"/>
    </source>
</evidence>
<comment type="subunit">
    <text evidence="13">F-type ATPases have 2 components, F(1) - the catalytic core - and F(0) - the membrane proton channel. F(1) has five subunits: alpha(3), beta(3), gamma(1), delta(1), epsilon(1). F(0) has three main subunits: a(1), b(2) and c(10-14). The alpha and beta chains form an alternating ring which encloses part of the gamma chain. F(1) is attached to F(0) by a central stalk formed by the gamma and epsilon chains, while a peripheral stalk is formed by the delta and b chains.</text>
</comment>
<evidence type="ECO:0000256" key="1">
    <source>
        <dbReference type="ARBA" id="ARBA00005513"/>
    </source>
</evidence>
<organism evidence="16 17">
    <name type="scientific">Candidatus Fimimorpha faecalis</name>
    <dbReference type="NCBI Taxonomy" id="2840824"/>
    <lineage>
        <taxon>Bacteria</taxon>
        <taxon>Bacillati</taxon>
        <taxon>Bacillota</taxon>
        <taxon>Clostridia</taxon>
        <taxon>Eubacteriales</taxon>
        <taxon>Candidatus Fimimorpha</taxon>
    </lineage>
</organism>
<protein>
    <recommendedName>
        <fullName evidence="13">ATP synthase subunit b</fullName>
    </recommendedName>
    <alternativeName>
        <fullName evidence="13">ATP synthase F(0) sector subunit b</fullName>
    </alternativeName>
    <alternativeName>
        <fullName evidence="13">ATPase subunit I</fullName>
    </alternativeName>
    <alternativeName>
        <fullName evidence="13">F-type ATPase subunit b</fullName>
        <shortName evidence="13">F-ATPase subunit b</shortName>
    </alternativeName>
</protein>
<sequence>MNQAFYLLAATEPETYERLFGLDPQLIFDSLITGLSVFILFFVLSYLLFNPARDMLKKRQDKIQNDLDTALSEKEAAIAMKKEYESRLNEINKEAEAILTDSRRTAKKTEAKIIAEAKEEAVRIRQRAQKEIELEKKRALEDMKQEMIAISAMMAAKVVGSKMDTTVQDALVEETLKEIGDRTWQS</sequence>
<evidence type="ECO:0000256" key="7">
    <source>
        <dbReference type="ARBA" id="ARBA00022989"/>
    </source>
</evidence>
<dbReference type="Pfam" id="PF00430">
    <property type="entry name" value="ATP-synt_B"/>
    <property type="match status" value="1"/>
</dbReference>
<dbReference type="GO" id="GO:0046961">
    <property type="term" value="F:proton-transporting ATPase activity, rotational mechanism"/>
    <property type="evidence" value="ECO:0007669"/>
    <property type="project" value="TreeGrafter"/>
</dbReference>
<feature type="coiled-coil region" evidence="15">
    <location>
        <begin position="53"/>
        <end position="138"/>
    </location>
</feature>
<evidence type="ECO:0000256" key="5">
    <source>
        <dbReference type="ARBA" id="ARBA00022692"/>
    </source>
</evidence>
<evidence type="ECO:0000313" key="16">
    <source>
        <dbReference type="EMBL" id="HIR87762.1"/>
    </source>
</evidence>
<keyword evidence="4 13" id="KW-0138">CF(0)</keyword>